<feature type="region of interest" description="Disordered" evidence="1">
    <location>
        <begin position="22"/>
        <end position="59"/>
    </location>
</feature>
<dbReference type="EMBL" id="BGPR01056935">
    <property type="protein sequence ID" value="GBO33377.1"/>
    <property type="molecule type" value="Genomic_DNA"/>
</dbReference>
<evidence type="ECO:0000313" key="3">
    <source>
        <dbReference type="Proteomes" id="UP000499080"/>
    </source>
</evidence>
<sequence length="99" mass="10966">MVPSSCMTIPILLAKLKNRCKSSSEKSGANPPPSIQPRFCTQSGSKYSSGTRLSSSSDAKTAIKNRLNGQGRDFYQAGLNWLVLRSNKCLNRFDDYMEQ</sequence>
<feature type="compositionally biased region" description="Polar residues" evidence="1">
    <location>
        <begin position="39"/>
        <end position="59"/>
    </location>
</feature>
<gene>
    <name evidence="2" type="ORF">AVEN_36527_1</name>
</gene>
<accession>A0A4Y2WBH5</accession>
<comment type="caution">
    <text evidence="2">The sequence shown here is derived from an EMBL/GenBank/DDBJ whole genome shotgun (WGS) entry which is preliminary data.</text>
</comment>
<dbReference type="OrthoDB" id="616263at2759"/>
<evidence type="ECO:0000256" key="1">
    <source>
        <dbReference type="SAM" id="MobiDB-lite"/>
    </source>
</evidence>
<protein>
    <submittedName>
        <fullName evidence="2">Uncharacterized protein</fullName>
    </submittedName>
</protein>
<dbReference type="Proteomes" id="UP000499080">
    <property type="component" value="Unassembled WGS sequence"/>
</dbReference>
<reference evidence="2 3" key="1">
    <citation type="journal article" date="2019" name="Sci. Rep.">
        <title>Orb-weaving spider Araneus ventricosus genome elucidates the spidroin gene catalogue.</title>
        <authorList>
            <person name="Kono N."/>
            <person name="Nakamura H."/>
            <person name="Ohtoshi R."/>
            <person name="Moran D.A.P."/>
            <person name="Shinohara A."/>
            <person name="Yoshida Y."/>
            <person name="Fujiwara M."/>
            <person name="Mori M."/>
            <person name="Tomita M."/>
            <person name="Arakawa K."/>
        </authorList>
    </citation>
    <scope>NUCLEOTIDE SEQUENCE [LARGE SCALE GENOMIC DNA]</scope>
</reference>
<evidence type="ECO:0000313" key="2">
    <source>
        <dbReference type="EMBL" id="GBO33377.1"/>
    </source>
</evidence>
<name>A0A4Y2WBH5_ARAVE</name>
<proteinExistence type="predicted"/>
<organism evidence="2 3">
    <name type="scientific">Araneus ventricosus</name>
    <name type="common">Orbweaver spider</name>
    <name type="synonym">Epeira ventricosa</name>
    <dbReference type="NCBI Taxonomy" id="182803"/>
    <lineage>
        <taxon>Eukaryota</taxon>
        <taxon>Metazoa</taxon>
        <taxon>Ecdysozoa</taxon>
        <taxon>Arthropoda</taxon>
        <taxon>Chelicerata</taxon>
        <taxon>Arachnida</taxon>
        <taxon>Araneae</taxon>
        <taxon>Araneomorphae</taxon>
        <taxon>Entelegynae</taxon>
        <taxon>Araneoidea</taxon>
        <taxon>Araneidae</taxon>
        <taxon>Araneus</taxon>
    </lineage>
</organism>
<dbReference type="AlphaFoldDB" id="A0A4Y2WBH5"/>
<keyword evidence="3" id="KW-1185">Reference proteome</keyword>